<protein>
    <submittedName>
        <fullName evidence="1">Uncharacterized protein</fullName>
    </submittedName>
</protein>
<dbReference type="AlphaFoldDB" id="A0A382AWX4"/>
<organism evidence="1">
    <name type="scientific">marine metagenome</name>
    <dbReference type="NCBI Taxonomy" id="408172"/>
    <lineage>
        <taxon>unclassified sequences</taxon>
        <taxon>metagenomes</taxon>
        <taxon>ecological metagenomes</taxon>
    </lineage>
</organism>
<sequence length="26" mass="3067">MLVLSAEMFSRFGYQRMGLVDLFKVQ</sequence>
<gene>
    <name evidence="1" type="ORF">METZ01_LOCUS158675</name>
</gene>
<evidence type="ECO:0000313" key="1">
    <source>
        <dbReference type="EMBL" id="SVB05821.1"/>
    </source>
</evidence>
<reference evidence="1" key="1">
    <citation type="submission" date="2018-05" db="EMBL/GenBank/DDBJ databases">
        <authorList>
            <person name="Lanie J.A."/>
            <person name="Ng W.-L."/>
            <person name="Kazmierczak K.M."/>
            <person name="Andrzejewski T.M."/>
            <person name="Davidsen T.M."/>
            <person name="Wayne K.J."/>
            <person name="Tettelin H."/>
            <person name="Glass J.I."/>
            <person name="Rusch D."/>
            <person name="Podicherti R."/>
            <person name="Tsui H.-C.T."/>
            <person name="Winkler M.E."/>
        </authorList>
    </citation>
    <scope>NUCLEOTIDE SEQUENCE</scope>
</reference>
<proteinExistence type="predicted"/>
<accession>A0A382AWX4</accession>
<name>A0A382AWX4_9ZZZZ</name>
<dbReference type="EMBL" id="UINC01027119">
    <property type="protein sequence ID" value="SVB05821.1"/>
    <property type="molecule type" value="Genomic_DNA"/>
</dbReference>